<evidence type="ECO:0000256" key="4">
    <source>
        <dbReference type="ARBA" id="ARBA00022448"/>
    </source>
</evidence>
<gene>
    <name evidence="11" type="ORF">PAN0_011d4249</name>
</gene>
<dbReference type="OrthoDB" id="332281at2759"/>
<keyword evidence="12" id="KW-1185">Reference proteome</keyword>
<dbReference type="Pfam" id="PF06148">
    <property type="entry name" value="COG2_N"/>
    <property type="match status" value="1"/>
</dbReference>
<dbReference type="GO" id="GO:0015031">
    <property type="term" value="P:protein transport"/>
    <property type="evidence" value="ECO:0007669"/>
    <property type="project" value="UniProtKB-KW"/>
</dbReference>
<evidence type="ECO:0000259" key="10">
    <source>
        <dbReference type="Pfam" id="PF12022"/>
    </source>
</evidence>
<reference evidence="12" key="1">
    <citation type="journal article" date="2014" name="Genome Announc.">
        <title>Draft Genome Sequence of the Yeast Pseudozyma antarctica Type Strain JCM10317, a Producer of the Glycolipid Biosurfactants, Mannosylerythritol Lipids.</title>
        <authorList>
            <person name="Saika A."/>
            <person name="Koike H."/>
            <person name="Hori T."/>
            <person name="Fukuoka T."/>
            <person name="Sato S."/>
            <person name="Habe H."/>
            <person name="Kitamoto D."/>
            <person name="Morita T."/>
        </authorList>
    </citation>
    <scope>NUCLEOTIDE SEQUENCE [LARGE SCALE GENOMIC DNA]</scope>
    <source>
        <strain evidence="12">JCM 10317</strain>
    </source>
</reference>
<dbReference type="PANTHER" id="PTHR12961:SF0">
    <property type="entry name" value="CONSERVED OLIGOMERIC GOLGI COMPLEX SUBUNIT 2"/>
    <property type="match status" value="1"/>
</dbReference>
<evidence type="ECO:0000313" key="12">
    <source>
        <dbReference type="Proteomes" id="UP000053758"/>
    </source>
</evidence>
<keyword evidence="6" id="KW-0333">Golgi apparatus</keyword>
<evidence type="ECO:0000256" key="6">
    <source>
        <dbReference type="ARBA" id="ARBA00023034"/>
    </source>
</evidence>
<keyword evidence="4" id="KW-0813">Transport</keyword>
<protein>
    <recommendedName>
        <fullName evidence="3">Conserved oligomeric Golgi complex subunit 2</fullName>
    </recommendedName>
    <alternativeName>
        <fullName evidence="8">Component of oligomeric Golgi complex 2</fullName>
    </alternativeName>
</protein>
<dbReference type="Proteomes" id="UP000053758">
    <property type="component" value="Unassembled WGS sequence"/>
</dbReference>
<evidence type="ECO:0000256" key="1">
    <source>
        <dbReference type="ARBA" id="ARBA00004395"/>
    </source>
</evidence>
<dbReference type="HOGENOM" id="CLU_297737_0_0_1"/>
<evidence type="ECO:0000313" key="11">
    <source>
        <dbReference type="EMBL" id="GAK66027.1"/>
    </source>
</evidence>
<accession>A0A081CH81</accession>
<comment type="similarity">
    <text evidence="2">Belongs to the COG2 family.</text>
</comment>
<evidence type="ECO:0000256" key="7">
    <source>
        <dbReference type="ARBA" id="ARBA00023136"/>
    </source>
</evidence>
<evidence type="ECO:0000256" key="5">
    <source>
        <dbReference type="ARBA" id="ARBA00022927"/>
    </source>
</evidence>
<evidence type="ECO:0000256" key="2">
    <source>
        <dbReference type="ARBA" id="ARBA00007603"/>
    </source>
</evidence>
<evidence type="ECO:0000256" key="8">
    <source>
        <dbReference type="ARBA" id="ARBA00031344"/>
    </source>
</evidence>
<dbReference type="GO" id="GO:0017119">
    <property type="term" value="C:Golgi transport complex"/>
    <property type="evidence" value="ECO:0007669"/>
    <property type="project" value="TreeGrafter"/>
</dbReference>
<proteinExistence type="inferred from homology"/>
<feature type="domain" description="Conserved oligomeric Golgi complex subunit 2 N-terminal" evidence="9">
    <location>
        <begin position="50"/>
        <end position="112"/>
    </location>
</feature>
<dbReference type="GeneID" id="26305142"/>
<dbReference type="AlphaFoldDB" id="A0A081CH81"/>
<dbReference type="PANTHER" id="PTHR12961">
    <property type="entry name" value="CONSERVED OLIGOMERIC GOLGI COMPLEX COMPONENT 2"/>
    <property type="match status" value="1"/>
</dbReference>
<evidence type="ECO:0000256" key="3">
    <source>
        <dbReference type="ARBA" id="ARBA00020977"/>
    </source>
</evidence>
<dbReference type="RefSeq" id="XP_014655705.1">
    <property type="nucleotide sequence ID" value="XM_014800219.1"/>
</dbReference>
<name>A0A081CH81_PSEA2</name>
<dbReference type="GO" id="GO:0007030">
    <property type="term" value="P:Golgi organization"/>
    <property type="evidence" value="ECO:0007669"/>
    <property type="project" value="InterPro"/>
</dbReference>
<dbReference type="GO" id="GO:0006891">
    <property type="term" value="P:intra-Golgi vesicle-mediated transport"/>
    <property type="evidence" value="ECO:0007669"/>
    <property type="project" value="TreeGrafter"/>
</dbReference>
<dbReference type="InterPro" id="IPR009316">
    <property type="entry name" value="COG2"/>
</dbReference>
<dbReference type="Pfam" id="PF12022">
    <property type="entry name" value="COG2_C"/>
    <property type="match status" value="1"/>
</dbReference>
<dbReference type="InterPro" id="IPR024603">
    <property type="entry name" value="COG_complex_COG2_C"/>
</dbReference>
<dbReference type="InterPro" id="IPR024602">
    <property type="entry name" value="COG_su2_N"/>
</dbReference>
<keyword evidence="7" id="KW-0472">Membrane</keyword>
<dbReference type="EMBL" id="DF830078">
    <property type="protein sequence ID" value="GAK66027.1"/>
    <property type="molecule type" value="Genomic_DNA"/>
</dbReference>
<dbReference type="GO" id="GO:0000139">
    <property type="term" value="C:Golgi membrane"/>
    <property type="evidence" value="ECO:0007669"/>
    <property type="project" value="UniProtKB-SubCell"/>
</dbReference>
<keyword evidence="5" id="KW-0653">Protein transport</keyword>
<feature type="domain" description="COG complex component COG2 C-terminal" evidence="10">
    <location>
        <begin position="662"/>
        <end position="980"/>
    </location>
</feature>
<organism evidence="11 12">
    <name type="scientific">Pseudozyma antarctica</name>
    <name type="common">Yeast</name>
    <name type="synonym">Candida antarctica</name>
    <dbReference type="NCBI Taxonomy" id="84753"/>
    <lineage>
        <taxon>Eukaryota</taxon>
        <taxon>Fungi</taxon>
        <taxon>Dikarya</taxon>
        <taxon>Basidiomycota</taxon>
        <taxon>Ustilaginomycotina</taxon>
        <taxon>Ustilaginomycetes</taxon>
        <taxon>Ustilaginales</taxon>
        <taxon>Ustilaginaceae</taxon>
        <taxon>Moesziomyces</taxon>
    </lineage>
</organism>
<sequence>MAAAAASSSQSDASAPMDTSYDDETRPGESQFPTLTPLSHDLELLSPVHAPNFSVDDFLLSRTKASDLNFILSDLRSYNEKLKDELYSIINEDYKDFVSLGSSLKAEAHRIARLGFTAPARSDASADHVPPQGLMAPVRDTLLASRSMLKSVQDDIASCMKRKEEAASHKARLELMLQLQDSIVRLEELLLIQRPHPQRNRRKSSLSARRPSVISAGSQPERRDSLASVAADSDDAFSDYAMSSEYDEDSDSDDRTQLTDALSNRPRRKGLRRSSVAKDVVHDEPTSASATRNRSDTVNGGASSLLGLPQRIARTSAEYSRLRFLHRRIDEEGLSQFTDALQDRIDHVCSVLRQDLRALLGVLLAPGSLLVHGQSSARTPGSPELRRSSRPSPGSARRASFLGTSTLAKPATIHEQCASELDSWSQVAEPTDESAGAESAYWQARLDEQRSWLEMALATLNTLTLVRAKGGQDGAGDVARRRNEAEEAVRDLFVSKWAARTIVESPSSNAETEETSGLPSTALAMFQEFNQRAQSALLPTSESDRLSTVYNAVLTFVGTMAWQVVDAAREVSLQSMHSTETPASAAREDAQCDVFVHVLWDEISARLLDDLGTMIFFVGQTDSFYAHYTLTRAFLDKLSALAPTEASRAALHAHPGWTAFRRRWQLPVYFQMRFREVVTQLEVGLADGRARAAEGEMMQATRATLDAVARVWSDGVHIHELSAREWRVTLQILSRYKTWVEEWSPVEAGVSNRPLDALRAGAATASADGSRSSMDRAASVEISRSATPQPAPDVSTQQQEDEQLALGAALVGDCLLLRTRIYALLDDTILLRISSCIEADPAGLEELRTDLVKVLDSETFDFIAGLVSGVGRLAFGTISPRVAAPLRLLRSFSTPAYRANTSSASAGVEVVQQLFAPLEAFLKLEAVRAIPDDIKRDWTEPILTYAFRSYTTTVETITKNQQSLIRLKKSQAPSSGLLGMFRGSIAADDNNDDERAQANKSALTAFQTKLQALDLALDSESFAPWTRLKTFLESDLDQS</sequence>
<comment type="subcellular location">
    <subcellularLocation>
        <location evidence="1">Golgi apparatus membrane</location>
        <topology evidence="1">Peripheral membrane protein</topology>
    </subcellularLocation>
</comment>
<evidence type="ECO:0000259" key="9">
    <source>
        <dbReference type="Pfam" id="PF06148"/>
    </source>
</evidence>